<feature type="transmembrane region" description="Helical" evidence="1">
    <location>
        <begin position="238"/>
        <end position="256"/>
    </location>
</feature>
<dbReference type="Proteomes" id="UP000823635">
    <property type="component" value="Unassembled WGS sequence"/>
</dbReference>
<name>A0A9D9GYE1_9BACT</name>
<organism evidence="3 4">
    <name type="scientific">Candidatus Egerieousia excrementavium</name>
    <dbReference type="NCBI Taxonomy" id="2840778"/>
    <lineage>
        <taxon>Bacteria</taxon>
        <taxon>Pseudomonadati</taxon>
        <taxon>Bacteroidota</taxon>
        <taxon>Bacteroidia</taxon>
        <taxon>Bacteroidales</taxon>
        <taxon>Candidatus Egerieousia</taxon>
    </lineage>
</organism>
<feature type="transmembrane region" description="Helical" evidence="1">
    <location>
        <begin position="127"/>
        <end position="146"/>
    </location>
</feature>
<comment type="caution">
    <text evidence="3">The sequence shown here is derived from an EMBL/GenBank/DDBJ whole genome shotgun (WGS) entry which is preliminary data.</text>
</comment>
<feature type="signal peptide" evidence="2">
    <location>
        <begin position="1"/>
        <end position="21"/>
    </location>
</feature>
<proteinExistence type="predicted"/>
<keyword evidence="1" id="KW-0812">Transmembrane</keyword>
<evidence type="ECO:0000313" key="4">
    <source>
        <dbReference type="Proteomes" id="UP000823635"/>
    </source>
</evidence>
<dbReference type="EMBL" id="JADINB010000021">
    <property type="protein sequence ID" value="MBO8428498.1"/>
    <property type="molecule type" value="Genomic_DNA"/>
</dbReference>
<sequence>MKARIAGLAITIVSVFCFMFAAETLCAQDANYVVTKKAPEIEIYNHDGQVIGTLKRGDRVFVTMFHQALPQADGSCSEPVTFIEYEGEEGYLLLGSPDWLCSLENEVVAAPSAISGQIPVSGKMMRILALGTLALLLVLARPVSVIEWRIRGYIKGKGVAILTGVLLLVWCIISLYIVYLLYESGWFNTWRRSGFFRMVGNIFWMLLWFITQFAVLNVTVMGLAGMKQRIYSYFDPGMTSLATFVATWVMLIFGNWDVSWGKYVQIAVAAILFLFVCFCLRHVYRERGFISGTLILLVTLTGVPPLCFVGLEALSGIMEILTLIWIAKFIYEGMEYSRFIEFAPSEPAYIDYYDPQAGVSRRLYNMGASGYVDVTDGSFWSPSSDGTFFNRTN</sequence>
<protein>
    <submittedName>
        <fullName evidence="3">Uncharacterized protein</fullName>
    </submittedName>
</protein>
<gene>
    <name evidence="3" type="ORF">IAC68_00990</name>
</gene>
<dbReference type="AlphaFoldDB" id="A0A9D9GYE1"/>
<feature type="chain" id="PRO_5038802399" evidence="2">
    <location>
        <begin position="22"/>
        <end position="393"/>
    </location>
</feature>
<feature type="transmembrane region" description="Helical" evidence="1">
    <location>
        <begin position="288"/>
        <end position="307"/>
    </location>
</feature>
<keyword evidence="1" id="KW-1133">Transmembrane helix</keyword>
<keyword evidence="2" id="KW-0732">Signal</keyword>
<feature type="transmembrane region" description="Helical" evidence="1">
    <location>
        <begin position="158"/>
        <end position="182"/>
    </location>
</feature>
<evidence type="ECO:0000256" key="2">
    <source>
        <dbReference type="SAM" id="SignalP"/>
    </source>
</evidence>
<reference evidence="3" key="2">
    <citation type="journal article" date="2021" name="PeerJ">
        <title>Extensive microbial diversity within the chicken gut microbiome revealed by metagenomics and culture.</title>
        <authorList>
            <person name="Gilroy R."/>
            <person name="Ravi A."/>
            <person name="Getino M."/>
            <person name="Pursley I."/>
            <person name="Horton D.L."/>
            <person name="Alikhan N.F."/>
            <person name="Baker D."/>
            <person name="Gharbi K."/>
            <person name="Hall N."/>
            <person name="Watson M."/>
            <person name="Adriaenssens E.M."/>
            <person name="Foster-Nyarko E."/>
            <person name="Jarju S."/>
            <person name="Secka A."/>
            <person name="Antonio M."/>
            <person name="Oren A."/>
            <person name="Chaudhuri R.R."/>
            <person name="La Ragione R."/>
            <person name="Hildebrand F."/>
            <person name="Pallen M.J."/>
        </authorList>
    </citation>
    <scope>NUCLEOTIDE SEQUENCE</scope>
    <source>
        <strain evidence="3">15467</strain>
    </source>
</reference>
<evidence type="ECO:0000256" key="1">
    <source>
        <dbReference type="SAM" id="Phobius"/>
    </source>
</evidence>
<accession>A0A9D9GYE1</accession>
<keyword evidence="1" id="KW-0472">Membrane</keyword>
<evidence type="ECO:0000313" key="3">
    <source>
        <dbReference type="EMBL" id="MBO8428498.1"/>
    </source>
</evidence>
<feature type="transmembrane region" description="Helical" evidence="1">
    <location>
        <begin position="262"/>
        <end position="281"/>
    </location>
</feature>
<feature type="transmembrane region" description="Helical" evidence="1">
    <location>
        <begin position="202"/>
        <end position="226"/>
    </location>
</feature>
<reference evidence="3" key="1">
    <citation type="submission" date="2020-10" db="EMBL/GenBank/DDBJ databases">
        <authorList>
            <person name="Gilroy R."/>
        </authorList>
    </citation>
    <scope>NUCLEOTIDE SEQUENCE</scope>
    <source>
        <strain evidence="3">15467</strain>
    </source>
</reference>